<evidence type="ECO:0000313" key="9">
    <source>
        <dbReference type="EMBL" id="CCH00099.1"/>
    </source>
</evidence>
<dbReference type="AlphaFoldDB" id="I0K7J6"/>
<evidence type="ECO:0000256" key="4">
    <source>
        <dbReference type="ARBA" id="ARBA00022679"/>
    </source>
</evidence>
<dbReference type="Gene3D" id="1.10.287.130">
    <property type="match status" value="1"/>
</dbReference>
<dbReference type="RefSeq" id="WP_015331198.1">
    <property type="nucleotide sequence ID" value="NC_020054.1"/>
</dbReference>
<dbReference type="PROSITE" id="PS50109">
    <property type="entry name" value="HIS_KIN"/>
    <property type="match status" value="1"/>
</dbReference>
<accession>I0K7J6</accession>
<dbReference type="InterPro" id="IPR005467">
    <property type="entry name" value="His_kinase_dom"/>
</dbReference>
<dbReference type="OrthoDB" id="9124519at2"/>
<dbReference type="GO" id="GO:0000155">
    <property type="term" value="F:phosphorelay sensor kinase activity"/>
    <property type="evidence" value="ECO:0007669"/>
    <property type="project" value="InterPro"/>
</dbReference>
<dbReference type="PRINTS" id="PR00344">
    <property type="entry name" value="BCTRLSENSOR"/>
</dbReference>
<dbReference type="InterPro" id="IPR036890">
    <property type="entry name" value="HATPase_C_sf"/>
</dbReference>
<dbReference type="Pfam" id="PF00512">
    <property type="entry name" value="HisKA"/>
    <property type="match status" value="1"/>
</dbReference>
<proteinExistence type="predicted"/>
<dbReference type="SUPFAM" id="SSF55874">
    <property type="entry name" value="ATPase domain of HSP90 chaperone/DNA topoisomerase II/histidine kinase"/>
    <property type="match status" value="1"/>
</dbReference>
<dbReference type="SUPFAM" id="SSF47384">
    <property type="entry name" value="Homodimeric domain of signal transducing histidine kinase"/>
    <property type="match status" value="1"/>
</dbReference>
<keyword evidence="7" id="KW-0812">Transmembrane</keyword>
<keyword evidence="7" id="KW-1133">Transmembrane helix</keyword>
<dbReference type="STRING" id="1166018.FAES_2090"/>
<dbReference type="Proteomes" id="UP000011058">
    <property type="component" value="Chromosome"/>
</dbReference>
<organism evidence="9 10">
    <name type="scientific">Fibrella aestuarina BUZ 2</name>
    <dbReference type="NCBI Taxonomy" id="1166018"/>
    <lineage>
        <taxon>Bacteria</taxon>
        <taxon>Pseudomonadati</taxon>
        <taxon>Bacteroidota</taxon>
        <taxon>Cytophagia</taxon>
        <taxon>Cytophagales</taxon>
        <taxon>Spirosomataceae</taxon>
        <taxon>Fibrella</taxon>
    </lineage>
</organism>
<feature type="coiled-coil region" evidence="6">
    <location>
        <begin position="209"/>
        <end position="247"/>
    </location>
</feature>
<name>I0K7J6_9BACT</name>
<dbReference type="PANTHER" id="PTHR43304:SF1">
    <property type="entry name" value="PAC DOMAIN-CONTAINING PROTEIN"/>
    <property type="match status" value="1"/>
</dbReference>
<feature type="domain" description="Histidine kinase" evidence="8">
    <location>
        <begin position="250"/>
        <end position="475"/>
    </location>
</feature>
<dbReference type="eggNOG" id="COG4251">
    <property type="taxonomic scope" value="Bacteria"/>
</dbReference>
<evidence type="ECO:0000256" key="2">
    <source>
        <dbReference type="ARBA" id="ARBA00012438"/>
    </source>
</evidence>
<dbReference type="InterPro" id="IPR007891">
    <property type="entry name" value="CHASE3"/>
</dbReference>
<dbReference type="SMART" id="SM00388">
    <property type="entry name" value="HisKA"/>
    <property type="match status" value="1"/>
</dbReference>
<evidence type="ECO:0000256" key="1">
    <source>
        <dbReference type="ARBA" id="ARBA00000085"/>
    </source>
</evidence>
<evidence type="ECO:0000256" key="6">
    <source>
        <dbReference type="SAM" id="Coils"/>
    </source>
</evidence>
<dbReference type="FunFam" id="3.30.565.10:FF:000006">
    <property type="entry name" value="Sensor histidine kinase WalK"/>
    <property type="match status" value="1"/>
</dbReference>
<evidence type="ECO:0000259" key="8">
    <source>
        <dbReference type="PROSITE" id="PS50109"/>
    </source>
</evidence>
<gene>
    <name evidence="9" type="ORF">FAES_2090</name>
</gene>
<dbReference type="Gene3D" id="3.30.565.10">
    <property type="entry name" value="Histidine kinase-like ATPase, C-terminal domain"/>
    <property type="match status" value="1"/>
</dbReference>
<reference evidence="9 10" key="1">
    <citation type="journal article" date="2012" name="J. Bacteriol.">
        <title>Genome Sequence of Fibrella aestuarina BUZ 2T, a Filamentous Marine Bacterium.</title>
        <authorList>
            <person name="Filippini M."/>
            <person name="Qi W."/>
            <person name="Blom J."/>
            <person name="Goesmann A."/>
            <person name="Smits T.H."/>
            <person name="Bagheri H.C."/>
        </authorList>
    </citation>
    <scope>NUCLEOTIDE SEQUENCE [LARGE SCALE GENOMIC DNA]</scope>
    <source>
        <strain evidence="10">BUZ 2T</strain>
    </source>
</reference>
<evidence type="ECO:0000313" key="10">
    <source>
        <dbReference type="Proteomes" id="UP000011058"/>
    </source>
</evidence>
<dbReference type="InterPro" id="IPR003594">
    <property type="entry name" value="HATPase_dom"/>
</dbReference>
<dbReference type="CDD" id="cd19410">
    <property type="entry name" value="HK9-like_sensor"/>
    <property type="match status" value="1"/>
</dbReference>
<comment type="catalytic activity">
    <reaction evidence="1">
        <text>ATP + protein L-histidine = ADP + protein N-phospho-L-histidine.</text>
        <dbReference type="EC" id="2.7.13.3"/>
    </reaction>
</comment>
<keyword evidence="7" id="KW-0472">Membrane</keyword>
<dbReference type="InterPro" id="IPR004358">
    <property type="entry name" value="Sig_transdc_His_kin-like_C"/>
</dbReference>
<dbReference type="CDD" id="cd00082">
    <property type="entry name" value="HisKA"/>
    <property type="match status" value="1"/>
</dbReference>
<protein>
    <recommendedName>
        <fullName evidence="2">histidine kinase</fullName>
        <ecNumber evidence="2">2.7.13.3</ecNumber>
    </recommendedName>
</protein>
<dbReference type="eggNOG" id="COG5278">
    <property type="taxonomic scope" value="Bacteria"/>
</dbReference>
<keyword evidence="3" id="KW-0597">Phosphoprotein</keyword>
<evidence type="ECO:0000256" key="7">
    <source>
        <dbReference type="SAM" id="Phobius"/>
    </source>
</evidence>
<keyword evidence="6" id="KW-0175">Coiled coil</keyword>
<sequence>MRFISALSQQLKNRRIAVGFVVAVLLVGFGFAMSVHSYNRSQRDNQNITHSFQVLNRLEDILSLTKDVETAVRGYLGSNDRVFLAPYYSAYPRIPGQLDALRKLYGSDSAKLKSVDTLEYLVGRKLAIARKQIWLTAQNDMTVRREHLLIGKLRMDKVRAHAGKMIASEQRLMEQRSVLARASFGNTLVIIFALSMLTFIALVTLYRLLDNELRQRAENEAQLRAYEQQLQEKIQQLETSNQELERMAFVASHDMQEPLRKIRAFGDLLTQRFSPSLEDDGRMFLSKIITSADRMSMLIRDLLNFSRLTSRRDLFVPVTLNELVDKVIGDLELPIQETNATVSRGELPIIDAATLQLEQLFLNLITNALKYVQPGVAPQVRIEAEVTDSALHPGLVFGERYVRLTIRDNGIGFDEKYLDRIFDIFQRLHNKTNYEGTGIGLAICKRVVTYHNGYITAQSQEGVGTTFIVLLPEKQPKAAPDLPHAKLLLH</sequence>
<dbReference type="HOGENOM" id="CLU_000445_114_71_10"/>
<keyword evidence="5 9" id="KW-0418">Kinase</keyword>
<evidence type="ECO:0000256" key="3">
    <source>
        <dbReference type="ARBA" id="ARBA00022553"/>
    </source>
</evidence>
<dbReference type="KEGG" id="fae:FAES_2090"/>
<dbReference type="PANTHER" id="PTHR43304">
    <property type="entry name" value="PHYTOCHROME-LIKE PROTEIN CPH1"/>
    <property type="match status" value="1"/>
</dbReference>
<dbReference type="InterPro" id="IPR052162">
    <property type="entry name" value="Sensor_kinase/Photoreceptor"/>
</dbReference>
<dbReference type="Pfam" id="PF02518">
    <property type="entry name" value="HATPase_c"/>
    <property type="match status" value="1"/>
</dbReference>
<feature type="transmembrane region" description="Helical" evidence="7">
    <location>
        <begin position="184"/>
        <end position="206"/>
    </location>
</feature>
<keyword evidence="4 9" id="KW-0808">Transferase</keyword>
<keyword evidence="10" id="KW-1185">Reference proteome</keyword>
<dbReference type="Pfam" id="PF05227">
    <property type="entry name" value="CHASE3"/>
    <property type="match status" value="1"/>
</dbReference>
<dbReference type="EC" id="2.7.13.3" evidence="2"/>
<dbReference type="InterPro" id="IPR036097">
    <property type="entry name" value="HisK_dim/P_sf"/>
</dbReference>
<dbReference type="SMART" id="SM00387">
    <property type="entry name" value="HATPase_c"/>
    <property type="match status" value="1"/>
</dbReference>
<dbReference type="EMBL" id="HE796683">
    <property type="protein sequence ID" value="CCH00099.1"/>
    <property type="molecule type" value="Genomic_DNA"/>
</dbReference>
<dbReference type="InterPro" id="IPR003661">
    <property type="entry name" value="HisK_dim/P_dom"/>
</dbReference>
<evidence type="ECO:0000256" key="5">
    <source>
        <dbReference type="ARBA" id="ARBA00022777"/>
    </source>
</evidence>